<keyword evidence="8" id="KW-1185">Reference proteome</keyword>
<feature type="region of interest" description="Disordered" evidence="5">
    <location>
        <begin position="41"/>
        <end position="70"/>
    </location>
</feature>
<sequence>MVIRSNTEMHPTGLVRHIATGNLPAVSAYNTRLTNSLLPPKVSQHASQHPRSGADVQSSGPNLTVSSGHSPFSRSCIMDPVTTFKLVSIACIWVVGLAGGLTPALLAARHDQSPTLRVLSAFSGGVFLAGGFFHLLHSAVENPALRRWSSQDDGRFAFPYAEMFSTLGFLGLLLLEQAAQASMRPAAYLPAKSEDGDEELHGATESDDTYLGDLEEDEAEQALALGSNVRRSRAGHSHLGGSAAEPGSMAVAMVLFIALSFHSVLEGLGIGAQTETAWGVFLAIVMHKGLAAFALGSGLVQSAMPVAQVTLYMVVFSFMSIIGIVVGWIIAADSSEDSAAAGICVALASGTFIYVAVMEVIPQEFPRHSHDGGHGHQQQSSDTLKKSIALVAGYAIFGALAKWS</sequence>
<evidence type="ECO:0000313" key="8">
    <source>
        <dbReference type="Proteomes" id="UP001165083"/>
    </source>
</evidence>
<feature type="transmembrane region" description="Helical" evidence="6">
    <location>
        <begin position="311"/>
        <end position="332"/>
    </location>
</feature>
<keyword evidence="2 6" id="KW-0812">Transmembrane</keyword>
<reference evidence="7" key="1">
    <citation type="submission" date="2023-04" db="EMBL/GenBank/DDBJ databases">
        <title>Phytophthora lilii NBRC 32176.</title>
        <authorList>
            <person name="Ichikawa N."/>
            <person name="Sato H."/>
            <person name="Tonouchi N."/>
        </authorList>
    </citation>
    <scope>NUCLEOTIDE SEQUENCE</scope>
    <source>
        <strain evidence="7">NBRC 32176</strain>
    </source>
</reference>
<feature type="transmembrane region" description="Helical" evidence="6">
    <location>
        <begin position="247"/>
        <end position="265"/>
    </location>
</feature>
<protein>
    <submittedName>
        <fullName evidence="7">Unnamed protein product</fullName>
    </submittedName>
</protein>
<dbReference type="InterPro" id="IPR003689">
    <property type="entry name" value="ZIP"/>
</dbReference>
<comment type="subcellular location">
    <subcellularLocation>
        <location evidence="1">Membrane</location>
        <topology evidence="1">Multi-pass membrane protein</topology>
    </subcellularLocation>
</comment>
<evidence type="ECO:0000256" key="6">
    <source>
        <dbReference type="SAM" id="Phobius"/>
    </source>
</evidence>
<keyword evidence="4 6" id="KW-0472">Membrane</keyword>
<dbReference type="PANTHER" id="PTHR11040:SF140">
    <property type="entry name" value="ZRT (ZRT), IRT- (IRT-) LIKE PROTEIN TRANSPORTER"/>
    <property type="match status" value="1"/>
</dbReference>
<evidence type="ECO:0000256" key="3">
    <source>
        <dbReference type="ARBA" id="ARBA00022989"/>
    </source>
</evidence>
<dbReference type="Proteomes" id="UP001165083">
    <property type="component" value="Unassembled WGS sequence"/>
</dbReference>
<feature type="transmembrane region" description="Helical" evidence="6">
    <location>
        <begin position="156"/>
        <end position="175"/>
    </location>
</feature>
<evidence type="ECO:0000256" key="5">
    <source>
        <dbReference type="SAM" id="MobiDB-lite"/>
    </source>
</evidence>
<dbReference type="OrthoDB" id="448280at2759"/>
<comment type="caution">
    <text evidence="7">The sequence shown here is derived from an EMBL/GenBank/DDBJ whole genome shotgun (WGS) entry which is preliminary data.</text>
</comment>
<feature type="compositionally biased region" description="Polar residues" evidence="5">
    <location>
        <begin position="44"/>
        <end position="70"/>
    </location>
</feature>
<feature type="transmembrane region" description="Helical" evidence="6">
    <location>
        <begin position="86"/>
        <end position="106"/>
    </location>
</feature>
<organism evidence="7 8">
    <name type="scientific">Phytophthora lilii</name>
    <dbReference type="NCBI Taxonomy" id="2077276"/>
    <lineage>
        <taxon>Eukaryota</taxon>
        <taxon>Sar</taxon>
        <taxon>Stramenopiles</taxon>
        <taxon>Oomycota</taxon>
        <taxon>Peronosporomycetes</taxon>
        <taxon>Peronosporales</taxon>
        <taxon>Peronosporaceae</taxon>
        <taxon>Phytophthora</taxon>
    </lineage>
</organism>
<evidence type="ECO:0000256" key="1">
    <source>
        <dbReference type="ARBA" id="ARBA00004141"/>
    </source>
</evidence>
<dbReference type="Pfam" id="PF02535">
    <property type="entry name" value="Zip"/>
    <property type="match status" value="1"/>
</dbReference>
<name>A0A9W6WMA2_9STRA</name>
<evidence type="ECO:0000256" key="2">
    <source>
        <dbReference type="ARBA" id="ARBA00022692"/>
    </source>
</evidence>
<proteinExistence type="predicted"/>
<evidence type="ECO:0000256" key="4">
    <source>
        <dbReference type="ARBA" id="ARBA00023136"/>
    </source>
</evidence>
<accession>A0A9W6WMA2</accession>
<dbReference type="GO" id="GO:0005385">
    <property type="term" value="F:zinc ion transmembrane transporter activity"/>
    <property type="evidence" value="ECO:0007669"/>
    <property type="project" value="TreeGrafter"/>
</dbReference>
<feature type="transmembrane region" description="Helical" evidence="6">
    <location>
        <begin position="277"/>
        <end position="299"/>
    </location>
</feature>
<gene>
    <name evidence="7" type="ORF">Plil01_000008300</name>
</gene>
<dbReference type="PANTHER" id="PTHR11040">
    <property type="entry name" value="ZINC/IRON TRANSPORTER"/>
    <property type="match status" value="1"/>
</dbReference>
<evidence type="ECO:0000313" key="7">
    <source>
        <dbReference type="EMBL" id="GMF09153.1"/>
    </source>
</evidence>
<dbReference type="AlphaFoldDB" id="A0A9W6WMA2"/>
<dbReference type="EMBL" id="BSXW01000003">
    <property type="protein sequence ID" value="GMF09153.1"/>
    <property type="molecule type" value="Genomic_DNA"/>
</dbReference>
<feature type="transmembrane region" description="Helical" evidence="6">
    <location>
        <begin position="118"/>
        <end position="136"/>
    </location>
</feature>
<dbReference type="GO" id="GO:0016020">
    <property type="term" value="C:membrane"/>
    <property type="evidence" value="ECO:0007669"/>
    <property type="project" value="UniProtKB-SubCell"/>
</dbReference>
<feature type="transmembrane region" description="Helical" evidence="6">
    <location>
        <begin position="338"/>
        <end position="357"/>
    </location>
</feature>
<keyword evidence="3 6" id="KW-1133">Transmembrane helix</keyword>